<sequence length="134" mass="14608">MKHHQLRVFEVSTTDVATPGFGSDESAPLMTDVWANQLWDEDKSEVVGYDIGQCTITPAVNNEGPLYQLCHVTHFYNGGADQLVVLGATTFESEPQTVSIVGGAGAYAGAYGSCTYQPFPNYDVHYVCDFYTPN</sequence>
<dbReference type="InterPro" id="IPR044859">
    <property type="entry name" value="Allene_oxi_cyc_Dirigent"/>
</dbReference>
<keyword evidence="2" id="KW-1185">Reference proteome</keyword>
<reference evidence="1 2" key="1">
    <citation type="journal article" date="2013" name="Genome Biol.">
        <title>Genome of Acanthamoeba castellanii highlights extensive lateral gene transfer and early evolution of tyrosine kinase signaling.</title>
        <authorList>
            <person name="Clarke M."/>
            <person name="Lohan A.J."/>
            <person name="Liu B."/>
            <person name="Lagkouvardos I."/>
            <person name="Roy S."/>
            <person name="Zafar N."/>
            <person name="Bertelli C."/>
            <person name="Schilde C."/>
            <person name="Kianianmomeni A."/>
            <person name="Burglin T.R."/>
            <person name="Frech C."/>
            <person name="Turcotte B."/>
            <person name="Kopec K.O."/>
            <person name="Synnott J.M."/>
            <person name="Choo C."/>
            <person name="Paponov I."/>
            <person name="Finkler A."/>
            <person name="Soon Heng Tan C."/>
            <person name="Hutchins A.P."/>
            <person name="Weinmeier T."/>
            <person name="Rattei T."/>
            <person name="Chu J.S."/>
            <person name="Gimenez G."/>
            <person name="Irimia M."/>
            <person name="Rigden D.J."/>
            <person name="Fitzpatrick D.A."/>
            <person name="Lorenzo-Morales J."/>
            <person name="Bateman A."/>
            <person name="Chiu C.H."/>
            <person name="Tang P."/>
            <person name="Hegemann P."/>
            <person name="Fromm H."/>
            <person name="Raoult D."/>
            <person name="Greub G."/>
            <person name="Miranda-Saavedra D."/>
            <person name="Chen N."/>
            <person name="Nash P."/>
            <person name="Ginger M.L."/>
            <person name="Horn M."/>
            <person name="Schaap P."/>
            <person name="Caler L."/>
            <person name="Loftus B."/>
        </authorList>
    </citation>
    <scope>NUCLEOTIDE SEQUENCE [LARGE SCALE GENOMIC DNA]</scope>
    <source>
        <strain evidence="1 2">Neff</strain>
    </source>
</reference>
<name>L8H095_ACACF</name>
<dbReference type="EMBL" id="KB007951">
    <property type="protein sequence ID" value="ELR18617.1"/>
    <property type="molecule type" value="Genomic_DNA"/>
</dbReference>
<evidence type="ECO:0008006" key="3">
    <source>
        <dbReference type="Google" id="ProtNLM"/>
    </source>
</evidence>
<dbReference type="RefSeq" id="XP_004340656.1">
    <property type="nucleotide sequence ID" value="XM_004340608.1"/>
</dbReference>
<gene>
    <name evidence="1" type="ORF">ACA1_155750</name>
</gene>
<evidence type="ECO:0000313" key="1">
    <source>
        <dbReference type="EMBL" id="ELR18617.1"/>
    </source>
</evidence>
<organism evidence="1 2">
    <name type="scientific">Acanthamoeba castellanii (strain ATCC 30010 / Neff)</name>
    <dbReference type="NCBI Taxonomy" id="1257118"/>
    <lineage>
        <taxon>Eukaryota</taxon>
        <taxon>Amoebozoa</taxon>
        <taxon>Discosea</taxon>
        <taxon>Longamoebia</taxon>
        <taxon>Centramoebida</taxon>
        <taxon>Acanthamoebidae</taxon>
        <taxon>Acanthamoeba</taxon>
    </lineage>
</organism>
<dbReference type="GO" id="GO:0009695">
    <property type="term" value="P:jasmonic acid biosynthetic process"/>
    <property type="evidence" value="ECO:0007669"/>
    <property type="project" value="InterPro"/>
</dbReference>
<dbReference type="Proteomes" id="UP000011083">
    <property type="component" value="Unassembled WGS sequence"/>
</dbReference>
<proteinExistence type="predicted"/>
<evidence type="ECO:0000313" key="2">
    <source>
        <dbReference type="Proteomes" id="UP000011083"/>
    </source>
</evidence>
<dbReference type="KEGG" id="acan:ACA1_155750"/>
<protein>
    <recommendedName>
        <fullName evidence="3">Dirigent protein</fullName>
    </recommendedName>
</protein>
<dbReference type="AlphaFoldDB" id="L8H095"/>
<dbReference type="InterPro" id="IPR034871">
    <property type="entry name" value="Allene_oxi_cyc_sf"/>
</dbReference>
<dbReference type="SUPFAM" id="SSF141493">
    <property type="entry name" value="Allene oxide cyclase-like"/>
    <property type="match status" value="1"/>
</dbReference>
<dbReference type="VEuPathDB" id="AmoebaDB:ACA1_155750"/>
<accession>L8H095</accession>
<dbReference type="Gene3D" id="2.40.480.10">
    <property type="entry name" value="Allene oxide cyclase-like"/>
    <property type="match status" value="1"/>
</dbReference>
<dbReference type="GeneID" id="14919375"/>
<dbReference type="GO" id="GO:0046423">
    <property type="term" value="F:allene-oxide cyclase activity"/>
    <property type="evidence" value="ECO:0007669"/>
    <property type="project" value="InterPro"/>
</dbReference>